<organism evidence="1 2">
    <name type="scientific">Favolaschia claudopus</name>
    <dbReference type="NCBI Taxonomy" id="2862362"/>
    <lineage>
        <taxon>Eukaryota</taxon>
        <taxon>Fungi</taxon>
        <taxon>Dikarya</taxon>
        <taxon>Basidiomycota</taxon>
        <taxon>Agaricomycotina</taxon>
        <taxon>Agaricomycetes</taxon>
        <taxon>Agaricomycetidae</taxon>
        <taxon>Agaricales</taxon>
        <taxon>Marasmiineae</taxon>
        <taxon>Mycenaceae</taxon>
        <taxon>Favolaschia</taxon>
    </lineage>
</organism>
<dbReference type="AlphaFoldDB" id="A0AAW0CZI6"/>
<dbReference type="EMBL" id="JAWWNJ010000011">
    <property type="protein sequence ID" value="KAK7045296.1"/>
    <property type="molecule type" value="Genomic_DNA"/>
</dbReference>
<sequence length="215" mass="24941">MRNRPSNNRLREWIRINTSGEFRDSQVPPGQFWIRRELRIDPDENLPLFNWSTPTLHAVNHETDLSMEFLGTGDEGFIRGFVEQSLRGVDTWQAYDISITGDPRQLAFNNIHGSEGAFIVFGRDITMWFRDRSVFKWVWNNVGWTVFGDYGKVRVQWALRLPWTSSQALRGNPQSRIAEQMAYNGFGGDLDVTYKGNIPRAAWTDCDCKVVMYLL</sequence>
<reference evidence="1 2" key="1">
    <citation type="journal article" date="2024" name="J Genomics">
        <title>Draft genome sequencing and assembly of Favolaschia claudopus CIRM-BRFM 2984 isolated from oak limbs.</title>
        <authorList>
            <person name="Navarro D."/>
            <person name="Drula E."/>
            <person name="Chaduli D."/>
            <person name="Cazenave R."/>
            <person name="Ahrendt S."/>
            <person name="Wang J."/>
            <person name="Lipzen A."/>
            <person name="Daum C."/>
            <person name="Barry K."/>
            <person name="Grigoriev I.V."/>
            <person name="Favel A."/>
            <person name="Rosso M.N."/>
            <person name="Martin F."/>
        </authorList>
    </citation>
    <scope>NUCLEOTIDE SEQUENCE [LARGE SCALE GENOMIC DNA]</scope>
    <source>
        <strain evidence="1 2">CIRM-BRFM 2984</strain>
    </source>
</reference>
<accession>A0AAW0CZI6</accession>
<name>A0AAW0CZI6_9AGAR</name>
<dbReference type="Proteomes" id="UP001362999">
    <property type="component" value="Unassembled WGS sequence"/>
</dbReference>
<proteinExistence type="predicted"/>
<protein>
    <submittedName>
        <fullName evidence="1">Uncharacterized protein</fullName>
    </submittedName>
</protein>
<keyword evidence="2" id="KW-1185">Reference proteome</keyword>
<evidence type="ECO:0000313" key="2">
    <source>
        <dbReference type="Proteomes" id="UP001362999"/>
    </source>
</evidence>
<gene>
    <name evidence="1" type="ORF">R3P38DRAFT_3434281</name>
</gene>
<comment type="caution">
    <text evidence="1">The sequence shown here is derived from an EMBL/GenBank/DDBJ whole genome shotgun (WGS) entry which is preliminary data.</text>
</comment>
<evidence type="ECO:0000313" key="1">
    <source>
        <dbReference type="EMBL" id="KAK7045296.1"/>
    </source>
</evidence>